<reference evidence="1" key="1">
    <citation type="submission" date="2019-03" db="EMBL/GenBank/DDBJ databases">
        <title>Single cell metagenomics reveals metabolic interactions within the superorganism composed of flagellate Streblomastix strix and complex community of Bacteroidetes bacteria on its surface.</title>
        <authorList>
            <person name="Treitli S.C."/>
            <person name="Kolisko M."/>
            <person name="Husnik F."/>
            <person name="Keeling P."/>
            <person name="Hampl V."/>
        </authorList>
    </citation>
    <scope>NUCLEOTIDE SEQUENCE</scope>
    <source>
        <strain evidence="1">STM</strain>
    </source>
</reference>
<organism evidence="1">
    <name type="scientific">termite gut metagenome</name>
    <dbReference type="NCBI Taxonomy" id="433724"/>
    <lineage>
        <taxon>unclassified sequences</taxon>
        <taxon>metagenomes</taxon>
        <taxon>organismal metagenomes</taxon>
    </lineage>
</organism>
<proteinExistence type="predicted"/>
<evidence type="ECO:0000313" key="1">
    <source>
        <dbReference type="EMBL" id="KAA6324057.1"/>
    </source>
</evidence>
<comment type="caution">
    <text evidence="1">The sequence shown here is derived from an EMBL/GenBank/DDBJ whole genome shotgun (WGS) entry which is preliminary data.</text>
</comment>
<sequence length="127" mass="14464">MPIVNEVTEIFYLSDKFSKEFDKTFKKQVLNQCVHTNEPETSLTVSALFDSTCPKVCHIQREHSNCVFKGIATKGQIEHTGNRCFTNFITNLIAGLLVYRFLSKKPAIRGDYVDDKLLMLTLISNSQ</sequence>
<dbReference type="EMBL" id="SNRY01002661">
    <property type="protein sequence ID" value="KAA6324057.1"/>
    <property type="molecule type" value="Genomic_DNA"/>
</dbReference>
<dbReference type="AlphaFoldDB" id="A0A5J4QQ33"/>
<accession>A0A5J4QQ33</accession>
<gene>
    <name evidence="1" type="ORF">EZS27_026573</name>
</gene>
<protein>
    <submittedName>
        <fullName evidence="1">Uncharacterized protein</fullName>
    </submittedName>
</protein>
<name>A0A5J4QQ33_9ZZZZ</name>